<evidence type="ECO:0000313" key="1">
    <source>
        <dbReference type="EMBL" id="GIJ50584.1"/>
    </source>
</evidence>
<reference evidence="1" key="1">
    <citation type="submission" date="2021-01" db="EMBL/GenBank/DDBJ databases">
        <title>Whole genome shotgun sequence of Virgisporangium aliadipatigenens NBRC 105644.</title>
        <authorList>
            <person name="Komaki H."/>
            <person name="Tamura T."/>
        </authorList>
    </citation>
    <scope>NUCLEOTIDE SEQUENCE</scope>
    <source>
        <strain evidence="1">NBRC 105644</strain>
    </source>
</reference>
<keyword evidence="2" id="KW-1185">Reference proteome</keyword>
<dbReference type="RefSeq" id="WP_203904008.1">
    <property type="nucleotide sequence ID" value="NZ_BOPF01000037.1"/>
</dbReference>
<accession>A0A8J3YRM4</accession>
<gene>
    <name evidence="1" type="ORF">Val02_74700</name>
</gene>
<dbReference type="Proteomes" id="UP000619260">
    <property type="component" value="Unassembled WGS sequence"/>
</dbReference>
<organism evidence="1 2">
    <name type="scientific">Virgisporangium aliadipatigenens</name>
    <dbReference type="NCBI Taxonomy" id="741659"/>
    <lineage>
        <taxon>Bacteria</taxon>
        <taxon>Bacillati</taxon>
        <taxon>Actinomycetota</taxon>
        <taxon>Actinomycetes</taxon>
        <taxon>Micromonosporales</taxon>
        <taxon>Micromonosporaceae</taxon>
        <taxon>Virgisporangium</taxon>
    </lineage>
</organism>
<sequence length="52" mass="5852">MAIAARTVTREDLQQQVATAHARSWAKRREAERVAWPALDSTEVENDTTARS</sequence>
<dbReference type="AlphaFoldDB" id="A0A8J3YRM4"/>
<protein>
    <submittedName>
        <fullName evidence="1">Uncharacterized protein</fullName>
    </submittedName>
</protein>
<dbReference type="EMBL" id="BOPF01000037">
    <property type="protein sequence ID" value="GIJ50584.1"/>
    <property type="molecule type" value="Genomic_DNA"/>
</dbReference>
<comment type="caution">
    <text evidence="1">The sequence shown here is derived from an EMBL/GenBank/DDBJ whole genome shotgun (WGS) entry which is preliminary data.</text>
</comment>
<name>A0A8J3YRM4_9ACTN</name>
<evidence type="ECO:0000313" key="2">
    <source>
        <dbReference type="Proteomes" id="UP000619260"/>
    </source>
</evidence>
<proteinExistence type="predicted"/>